<dbReference type="EMBL" id="PQXJ01000012">
    <property type="protein sequence ID" value="TGO69365.1"/>
    <property type="molecule type" value="Genomic_DNA"/>
</dbReference>
<dbReference type="Proteomes" id="UP000297452">
    <property type="component" value="Unassembled WGS sequence"/>
</dbReference>
<sequence length="238" mass="26092">MKSSVVLALDNSYRGLPSLPKNSQMWTIVINSLNDGYAYNFTVTRSKEIIYSRSEHAELRAAFASTILGSYINSIAVDGHVTFIANSLCVALRRFMLGENRRMPGSNIPVHIAIKFGDGPFFDINTAFNVEFEKSPLFLHPGPSTRQSLHDFIDMATSSLKIELPSPKSSPRTEPIDGDSDLSNDRVGPRCLSTIPLDKEAYYSVSSDSPLFDACATANSRCDGRSGFGKNDTIVQAL</sequence>
<evidence type="ECO:0000313" key="2">
    <source>
        <dbReference type="EMBL" id="TGO69365.1"/>
    </source>
</evidence>
<evidence type="ECO:0000313" key="3">
    <source>
        <dbReference type="Proteomes" id="UP000297452"/>
    </source>
</evidence>
<accession>A0A4Z1J6K7</accession>
<dbReference type="AlphaFoldDB" id="A0A4Z1J6K7"/>
<proteinExistence type="predicted"/>
<gene>
    <name evidence="2" type="ORF">BOTNAR_0012g00540</name>
</gene>
<dbReference type="OrthoDB" id="3484056at2759"/>
<comment type="caution">
    <text evidence="2">The sequence shown here is derived from an EMBL/GenBank/DDBJ whole genome shotgun (WGS) entry which is preliminary data.</text>
</comment>
<keyword evidence="3" id="KW-1185">Reference proteome</keyword>
<name>A0A4Z1J6K7_9HELO</name>
<evidence type="ECO:0000256" key="1">
    <source>
        <dbReference type="SAM" id="MobiDB-lite"/>
    </source>
</evidence>
<organism evidence="2 3">
    <name type="scientific">Botryotinia narcissicola</name>
    <dbReference type="NCBI Taxonomy" id="278944"/>
    <lineage>
        <taxon>Eukaryota</taxon>
        <taxon>Fungi</taxon>
        <taxon>Dikarya</taxon>
        <taxon>Ascomycota</taxon>
        <taxon>Pezizomycotina</taxon>
        <taxon>Leotiomycetes</taxon>
        <taxon>Helotiales</taxon>
        <taxon>Sclerotiniaceae</taxon>
        <taxon>Botryotinia</taxon>
    </lineage>
</organism>
<feature type="region of interest" description="Disordered" evidence="1">
    <location>
        <begin position="163"/>
        <end position="187"/>
    </location>
</feature>
<protein>
    <submittedName>
        <fullName evidence="2">Uncharacterized protein</fullName>
    </submittedName>
</protein>
<reference evidence="2 3" key="1">
    <citation type="submission" date="2017-12" db="EMBL/GenBank/DDBJ databases">
        <title>Comparative genomics of Botrytis spp.</title>
        <authorList>
            <person name="Valero-Jimenez C.A."/>
            <person name="Tapia P."/>
            <person name="Veloso J."/>
            <person name="Silva-Moreno E."/>
            <person name="Staats M."/>
            <person name="Valdes J.H."/>
            <person name="Van Kan J.A.L."/>
        </authorList>
    </citation>
    <scope>NUCLEOTIDE SEQUENCE [LARGE SCALE GENOMIC DNA]</scope>
    <source>
        <strain evidence="2 3">MUCL2120</strain>
    </source>
</reference>